<dbReference type="VEuPathDB" id="FungiDB:BO71DRAFT_455411"/>
<feature type="compositionally biased region" description="Basic and acidic residues" evidence="8">
    <location>
        <begin position="125"/>
        <end position="143"/>
    </location>
</feature>
<dbReference type="GO" id="GO:0000981">
    <property type="term" value="F:DNA-binding transcription factor activity, RNA polymerase II-specific"/>
    <property type="evidence" value="ECO:0007669"/>
    <property type="project" value="InterPro"/>
</dbReference>
<dbReference type="GO" id="GO:0008270">
    <property type="term" value="F:zinc ion binding"/>
    <property type="evidence" value="ECO:0007669"/>
    <property type="project" value="InterPro"/>
</dbReference>
<dbReference type="GO" id="GO:0006351">
    <property type="term" value="P:DNA-templated transcription"/>
    <property type="evidence" value="ECO:0007669"/>
    <property type="project" value="InterPro"/>
</dbReference>
<evidence type="ECO:0000256" key="8">
    <source>
        <dbReference type="SAM" id="MobiDB-lite"/>
    </source>
</evidence>
<dbReference type="Proteomes" id="UP000247810">
    <property type="component" value="Unassembled WGS sequence"/>
</dbReference>
<dbReference type="CDD" id="cd00067">
    <property type="entry name" value="GAL4"/>
    <property type="match status" value="1"/>
</dbReference>
<evidence type="ECO:0000256" key="6">
    <source>
        <dbReference type="ARBA" id="ARBA00023163"/>
    </source>
</evidence>
<dbReference type="PANTHER" id="PTHR47782:SF1">
    <property type="entry name" value="PYRIMIDINE PATHWAY REGULATORY PROTEIN 1"/>
    <property type="match status" value="1"/>
</dbReference>
<accession>A0A319DG17</accession>
<feature type="region of interest" description="Disordered" evidence="8">
    <location>
        <begin position="96"/>
        <end position="156"/>
    </location>
</feature>
<keyword evidence="7" id="KW-0539">Nucleus</keyword>
<dbReference type="PANTHER" id="PTHR47782">
    <property type="entry name" value="ZN(II)2CYS6 TRANSCRIPTION FACTOR (EUROFUNG)-RELATED"/>
    <property type="match status" value="1"/>
</dbReference>
<dbReference type="SUPFAM" id="SSF57701">
    <property type="entry name" value="Zn2/Cys6 DNA-binding domain"/>
    <property type="match status" value="1"/>
</dbReference>
<dbReference type="OrthoDB" id="25921at2759"/>
<dbReference type="PROSITE" id="PS50048">
    <property type="entry name" value="ZN2_CY6_FUNGAL_2"/>
    <property type="match status" value="1"/>
</dbReference>
<evidence type="ECO:0000313" key="10">
    <source>
        <dbReference type="EMBL" id="PYH93227.1"/>
    </source>
</evidence>
<dbReference type="Pfam" id="PF04082">
    <property type="entry name" value="Fungal_trans"/>
    <property type="match status" value="1"/>
</dbReference>
<dbReference type="InterPro" id="IPR007219">
    <property type="entry name" value="XnlR_reg_dom"/>
</dbReference>
<dbReference type="SMART" id="SM00066">
    <property type="entry name" value="GAL4"/>
    <property type="match status" value="1"/>
</dbReference>
<keyword evidence="2" id="KW-0479">Metal-binding</keyword>
<keyword evidence="11" id="KW-1185">Reference proteome</keyword>
<evidence type="ECO:0000313" key="11">
    <source>
        <dbReference type="Proteomes" id="UP000247810"/>
    </source>
</evidence>
<keyword evidence="5" id="KW-0238">DNA-binding</keyword>
<organism evidence="10 11">
    <name type="scientific">Aspergillus ellipticus CBS 707.79</name>
    <dbReference type="NCBI Taxonomy" id="1448320"/>
    <lineage>
        <taxon>Eukaryota</taxon>
        <taxon>Fungi</taxon>
        <taxon>Dikarya</taxon>
        <taxon>Ascomycota</taxon>
        <taxon>Pezizomycotina</taxon>
        <taxon>Eurotiomycetes</taxon>
        <taxon>Eurotiomycetidae</taxon>
        <taxon>Eurotiales</taxon>
        <taxon>Aspergillaceae</taxon>
        <taxon>Aspergillus</taxon>
        <taxon>Aspergillus subgen. Circumdati</taxon>
    </lineage>
</organism>
<evidence type="ECO:0000256" key="3">
    <source>
        <dbReference type="ARBA" id="ARBA00022833"/>
    </source>
</evidence>
<keyword evidence="3" id="KW-0862">Zinc</keyword>
<dbReference type="AlphaFoldDB" id="A0A319DG17"/>
<sequence length="781" mass="87392">MSAADPDPTALPPPKKVRIACRRCRAKRVKCDGGTPACSNCSRANVPCVDVDGRNRDVFIPRDFVAQCGARIKWLEEQIHILDPEFDLTMGPSINTTHAELSQSSPGRGDNAEHPGIAGTPPDTHAQDREERQTTGKRNHESIEGNDLDQPPSAEASSVANVLGMLSLHSDSRQQHYMGSSSGLLFTKLIGVDRNTPMSTPSTNVESSYRGRSSHPPLLTKSYHSLYRRLVKELPSPEEAGILLEIYFQHIHVDQPFLHPSSLANAYWALHESTQLGCDRQLEHNGWIEGIKPFKYNGKMDLVDGKEVTPISIFTAAFHVFMAFSLAATVLTRKKNFDFSPTRFYRIAMAETLDCFSSVSLPALQGILLLAIHSMICPAGLNIWTLSHLAMSHCIDLGLHREPDSSSDISPTSLAIQRLIFYSIYSLDRSIATIQGRPLGIRDETFDVRLPSIEDINNGLLEIANHNLRISMPSPAHMVMSIRRFQLDQYVSEIKLLFYHLPKELRSFVWPSDLVNFQARIKSDLDEWLAETSAIPAPPDWEGDTRGFYYEKLKLEVLYHSAIALLFQPSQVFRSPPESALQQCYKSSSRQLRIYNHLSTDEQLYHSWRNIHGVFSSGATMVYCIWTCPVIQATVPFAEVLWDLRTCSNLLSIGSQWWPSVRNGKGSFDKIVDLTIRRLRRSAPSPPRARRRIGTPSLEMNSEPDMIHMNLASEHLLNRDIQPTGDTLTRPIRLGDMSGEMSPGLGDASDSMAVDAAMESFLADYVHGDWGWDPFSGATTI</sequence>
<dbReference type="STRING" id="1448320.A0A319DG17"/>
<keyword evidence="6" id="KW-0804">Transcription</keyword>
<feature type="compositionally biased region" description="Polar residues" evidence="8">
    <location>
        <begin position="96"/>
        <end position="106"/>
    </location>
</feature>
<protein>
    <recommendedName>
        <fullName evidence="9">Zn(2)-C6 fungal-type domain-containing protein</fullName>
    </recommendedName>
</protein>
<keyword evidence="4" id="KW-0805">Transcription regulation</keyword>
<dbReference type="PROSITE" id="PS00463">
    <property type="entry name" value="ZN2_CY6_FUNGAL_1"/>
    <property type="match status" value="1"/>
</dbReference>
<evidence type="ECO:0000256" key="4">
    <source>
        <dbReference type="ARBA" id="ARBA00023015"/>
    </source>
</evidence>
<evidence type="ECO:0000256" key="1">
    <source>
        <dbReference type="ARBA" id="ARBA00004123"/>
    </source>
</evidence>
<dbReference type="CDD" id="cd12148">
    <property type="entry name" value="fungal_TF_MHR"/>
    <property type="match status" value="1"/>
</dbReference>
<dbReference type="GO" id="GO:0043565">
    <property type="term" value="F:sequence-specific DNA binding"/>
    <property type="evidence" value="ECO:0007669"/>
    <property type="project" value="TreeGrafter"/>
</dbReference>
<dbReference type="GO" id="GO:0005634">
    <property type="term" value="C:nucleus"/>
    <property type="evidence" value="ECO:0007669"/>
    <property type="project" value="UniProtKB-SubCell"/>
</dbReference>
<gene>
    <name evidence="10" type="ORF">BO71DRAFT_455411</name>
</gene>
<feature type="domain" description="Zn(2)-C6 fungal-type" evidence="9">
    <location>
        <begin position="20"/>
        <end position="50"/>
    </location>
</feature>
<proteinExistence type="predicted"/>
<dbReference type="Gene3D" id="4.10.240.10">
    <property type="entry name" value="Zn(2)-C6 fungal-type DNA-binding domain"/>
    <property type="match status" value="1"/>
</dbReference>
<evidence type="ECO:0000256" key="7">
    <source>
        <dbReference type="ARBA" id="ARBA00023242"/>
    </source>
</evidence>
<dbReference type="EMBL" id="KZ825897">
    <property type="protein sequence ID" value="PYH93227.1"/>
    <property type="molecule type" value="Genomic_DNA"/>
</dbReference>
<evidence type="ECO:0000256" key="5">
    <source>
        <dbReference type="ARBA" id="ARBA00023125"/>
    </source>
</evidence>
<comment type="subcellular location">
    <subcellularLocation>
        <location evidence="1">Nucleus</location>
    </subcellularLocation>
</comment>
<evidence type="ECO:0000256" key="2">
    <source>
        <dbReference type="ARBA" id="ARBA00022723"/>
    </source>
</evidence>
<name>A0A319DG17_9EURO</name>
<dbReference type="SMART" id="SM00906">
    <property type="entry name" value="Fungal_trans"/>
    <property type="match status" value="1"/>
</dbReference>
<dbReference type="Pfam" id="PF00172">
    <property type="entry name" value="Zn_clus"/>
    <property type="match status" value="1"/>
</dbReference>
<reference evidence="10 11" key="1">
    <citation type="submission" date="2018-02" db="EMBL/GenBank/DDBJ databases">
        <title>The genomes of Aspergillus section Nigri reveals drivers in fungal speciation.</title>
        <authorList>
            <consortium name="DOE Joint Genome Institute"/>
            <person name="Vesth T.C."/>
            <person name="Nybo J."/>
            <person name="Theobald S."/>
            <person name="Brandl J."/>
            <person name="Frisvad J.C."/>
            <person name="Nielsen K.F."/>
            <person name="Lyhne E.K."/>
            <person name="Kogle M.E."/>
            <person name="Kuo A."/>
            <person name="Riley R."/>
            <person name="Clum A."/>
            <person name="Nolan M."/>
            <person name="Lipzen A."/>
            <person name="Salamov A."/>
            <person name="Henrissat B."/>
            <person name="Wiebenga A."/>
            <person name="De vries R.P."/>
            <person name="Grigoriev I.V."/>
            <person name="Mortensen U.H."/>
            <person name="Andersen M.R."/>
            <person name="Baker S.E."/>
        </authorList>
    </citation>
    <scope>NUCLEOTIDE SEQUENCE [LARGE SCALE GENOMIC DNA]</scope>
    <source>
        <strain evidence="10 11">CBS 707.79</strain>
    </source>
</reference>
<dbReference type="InterPro" id="IPR036864">
    <property type="entry name" value="Zn2-C6_fun-type_DNA-bd_sf"/>
</dbReference>
<dbReference type="GO" id="GO:0045944">
    <property type="term" value="P:positive regulation of transcription by RNA polymerase II"/>
    <property type="evidence" value="ECO:0007669"/>
    <property type="project" value="TreeGrafter"/>
</dbReference>
<dbReference type="InterPro" id="IPR001138">
    <property type="entry name" value="Zn2Cys6_DnaBD"/>
</dbReference>
<evidence type="ECO:0000259" key="9">
    <source>
        <dbReference type="PROSITE" id="PS50048"/>
    </source>
</evidence>
<dbReference type="InterPro" id="IPR052202">
    <property type="entry name" value="Yeast_MetPath_Reg"/>
</dbReference>